<evidence type="ECO:0000256" key="1">
    <source>
        <dbReference type="SAM" id="MobiDB-lite"/>
    </source>
</evidence>
<evidence type="ECO:0000256" key="2">
    <source>
        <dbReference type="SAM" id="Phobius"/>
    </source>
</evidence>
<organism evidence="4 5">
    <name type="scientific">Desulfonema magnum</name>
    <dbReference type="NCBI Taxonomy" id="45655"/>
    <lineage>
        <taxon>Bacteria</taxon>
        <taxon>Pseudomonadati</taxon>
        <taxon>Thermodesulfobacteriota</taxon>
        <taxon>Desulfobacteria</taxon>
        <taxon>Desulfobacterales</taxon>
        <taxon>Desulfococcaceae</taxon>
        <taxon>Desulfonema</taxon>
    </lineage>
</organism>
<keyword evidence="2" id="KW-1133">Transmembrane helix</keyword>
<protein>
    <submittedName>
        <fullName evidence="4">AMIN domain-containing protein</fullName>
    </submittedName>
</protein>
<keyword evidence="2" id="KW-0812">Transmembrane</keyword>
<proteinExistence type="predicted"/>
<dbReference type="Gene3D" id="2.60.40.3500">
    <property type="match status" value="2"/>
</dbReference>
<evidence type="ECO:0000313" key="4">
    <source>
        <dbReference type="EMBL" id="QTA84332.1"/>
    </source>
</evidence>
<feature type="region of interest" description="Disordered" evidence="1">
    <location>
        <begin position="162"/>
        <end position="188"/>
    </location>
</feature>
<dbReference type="Proteomes" id="UP000663722">
    <property type="component" value="Chromosome"/>
</dbReference>
<gene>
    <name evidence="4" type="ORF">dnm_003260</name>
</gene>
<sequence length="301" mass="34226">MPNIFLKTFTVYEANILIYLTFFTIICCFFLYTGSLPGAVLSGAEIPRKREARVEIVKDIDMENLKEVSRVIILADQPVQNYQASFLNRPLRFVVDLTGNWKNSGDAVLNMKDDMIRSIRVGEHPDKLRVVMDLKNNGPFSPIIEEYPRGFSIIMEKQPACLRDSAKEEENSTEKTGRQRGADDDRKHKRILKAVLPRSPENGEFSLLISADGPVQDYTSFFLTDETPPKFVADLAGKWKNPGKSVFKVESDITEAVRVGEHPDFLRVVMDLRLNEPLSPFFRELPEGLMITVKRKVVVTD</sequence>
<dbReference type="KEGG" id="dmm:dnm_003260"/>
<keyword evidence="2" id="KW-0472">Membrane</keyword>
<keyword evidence="5" id="KW-1185">Reference proteome</keyword>
<evidence type="ECO:0000259" key="3">
    <source>
        <dbReference type="Pfam" id="PF11741"/>
    </source>
</evidence>
<feature type="transmembrane region" description="Helical" evidence="2">
    <location>
        <begin position="16"/>
        <end position="41"/>
    </location>
</feature>
<dbReference type="AlphaFoldDB" id="A0A975BF88"/>
<feature type="domain" description="AMIN" evidence="3">
    <location>
        <begin position="59"/>
        <end position="136"/>
    </location>
</feature>
<accession>A0A975BF88</accession>
<feature type="compositionally biased region" description="Basic and acidic residues" evidence="1">
    <location>
        <begin position="164"/>
        <end position="186"/>
    </location>
</feature>
<dbReference type="Pfam" id="PF11741">
    <property type="entry name" value="AMIN"/>
    <property type="match status" value="1"/>
</dbReference>
<evidence type="ECO:0000313" key="5">
    <source>
        <dbReference type="Proteomes" id="UP000663722"/>
    </source>
</evidence>
<dbReference type="InterPro" id="IPR021731">
    <property type="entry name" value="AMIN_dom"/>
</dbReference>
<name>A0A975BF88_9BACT</name>
<dbReference type="EMBL" id="CP061800">
    <property type="protein sequence ID" value="QTA84332.1"/>
    <property type="molecule type" value="Genomic_DNA"/>
</dbReference>
<reference evidence="4" key="1">
    <citation type="journal article" date="2021" name="Microb. Physiol.">
        <title>Proteogenomic Insights into the Physiology of Marine, Sulfate-Reducing, Filamentous Desulfonema limicola and Desulfonema magnum.</title>
        <authorList>
            <person name="Schnaars V."/>
            <person name="Wohlbrand L."/>
            <person name="Scheve S."/>
            <person name="Hinrichs C."/>
            <person name="Reinhardt R."/>
            <person name="Rabus R."/>
        </authorList>
    </citation>
    <scope>NUCLEOTIDE SEQUENCE</scope>
    <source>
        <strain evidence="4">4be13</strain>
    </source>
</reference>